<dbReference type="InterPro" id="IPR041489">
    <property type="entry name" value="PDZ_6"/>
</dbReference>
<dbReference type="KEGG" id="ohi:H8790_05790"/>
<dbReference type="InterPro" id="IPR058240">
    <property type="entry name" value="rSAM_sf"/>
</dbReference>
<feature type="domain" description="PDZ" evidence="2">
    <location>
        <begin position="4"/>
        <end position="42"/>
    </location>
</feature>
<keyword evidence="5" id="KW-1185">Reference proteome</keyword>
<proteinExistence type="predicted"/>
<accession>A0A7G9B7I1</accession>
<dbReference type="SUPFAM" id="SSF50156">
    <property type="entry name" value="PDZ domain-like"/>
    <property type="match status" value="1"/>
</dbReference>
<evidence type="ECO:0000259" key="3">
    <source>
        <dbReference type="Pfam" id="PF19238"/>
    </source>
</evidence>
<dbReference type="Gene3D" id="3.20.20.70">
    <property type="entry name" value="Aldolase class I"/>
    <property type="match status" value="1"/>
</dbReference>
<evidence type="ECO:0000259" key="2">
    <source>
        <dbReference type="Pfam" id="PF17820"/>
    </source>
</evidence>
<evidence type="ECO:0000313" key="4">
    <source>
        <dbReference type="EMBL" id="QNL45512.1"/>
    </source>
</evidence>
<dbReference type="InterPro" id="IPR045375">
    <property type="entry name" value="Put_radical_SAM-like_N"/>
</dbReference>
<dbReference type="Pfam" id="PF04459">
    <property type="entry name" value="DUF512"/>
    <property type="match status" value="1"/>
</dbReference>
<organism evidence="4 5">
    <name type="scientific">Oscillibacter hominis</name>
    <dbReference type="NCBI Taxonomy" id="2763056"/>
    <lineage>
        <taxon>Bacteria</taxon>
        <taxon>Bacillati</taxon>
        <taxon>Bacillota</taxon>
        <taxon>Clostridia</taxon>
        <taxon>Eubacteriales</taxon>
        <taxon>Oscillospiraceae</taxon>
        <taxon>Oscillibacter</taxon>
    </lineage>
</organism>
<reference evidence="4 5" key="1">
    <citation type="submission" date="2020-08" db="EMBL/GenBank/DDBJ databases">
        <authorList>
            <person name="Liu C."/>
            <person name="Sun Q."/>
        </authorList>
    </citation>
    <scope>NUCLEOTIDE SEQUENCE [LARGE SCALE GENOMIC DNA]</scope>
    <source>
        <strain evidence="4 5">NSJ-62</strain>
    </source>
</reference>
<dbReference type="RefSeq" id="WP_187333940.1">
    <property type="nucleotide sequence ID" value="NZ_CP060490.1"/>
</dbReference>
<dbReference type="InterPro" id="IPR036034">
    <property type="entry name" value="PDZ_sf"/>
</dbReference>
<dbReference type="EMBL" id="CP060490">
    <property type="protein sequence ID" value="QNL45512.1"/>
    <property type="molecule type" value="Genomic_DNA"/>
</dbReference>
<protein>
    <submittedName>
        <fullName evidence="4">DUF512 domain-containing protein</fullName>
    </submittedName>
</protein>
<gene>
    <name evidence="4" type="ORF">H8790_05790</name>
</gene>
<evidence type="ECO:0000313" key="5">
    <source>
        <dbReference type="Proteomes" id="UP000515960"/>
    </source>
</evidence>
<dbReference type="AlphaFoldDB" id="A0A7G9B7I1"/>
<evidence type="ECO:0000259" key="1">
    <source>
        <dbReference type="Pfam" id="PF04459"/>
    </source>
</evidence>
<dbReference type="Gene3D" id="2.30.42.10">
    <property type="match status" value="1"/>
</dbReference>
<dbReference type="InterPro" id="IPR013785">
    <property type="entry name" value="Aldolase_TIM"/>
</dbReference>
<dbReference type="Pfam" id="PF19238">
    <property type="entry name" value="Radical_SAM_2"/>
    <property type="match status" value="1"/>
</dbReference>
<dbReference type="SUPFAM" id="SSF102114">
    <property type="entry name" value="Radical SAM enzymes"/>
    <property type="match status" value="1"/>
</dbReference>
<feature type="domain" description="Putative radical SAM N-terminal" evidence="3">
    <location>
        <begin position="68"/>
        <end position="209"/>
    </location>
</feature>
<name>A0A7G9B7I1_9FIRM</name>
<dbReference type="Pfam" id="PF17820">
    <property type="entry name" value="PDZ_6"/>
    <property type="match status" value="1"/>
</dbReference>
<sequence>MSTIITSVDHRSPAQRAGITAGEQLIAVNGHEIVDVLDYRFYCYDPVLDLVLRESSGAERTLQVKKLEGQELGLNFDTYLMDEPRPCSNHCLFCFVDQMPPGMRDTLYFKDDDARLSFLMGNYITLTNLSEREAQRIIDLRISPINVSVQATEPELRKRLLGNVHADKSLDYMRAFGEAGIVMNGQIVVCPGWNDGIHLRRSIEDLMDIGFASCSVVPVGLTKYRKGLAKIGMVDAGKASEIIDIVDEYGAQCLKRYGTRKFFCADELYIKAGRELPEASYYEDYAQLENGVGMLRSFLTEFERGLQDVDPEGSYPSFTSVTGKSAEPFIAGLVVKAKARCPSLKGEVVGIYNDFFGRTIDVAGLLTAQDIIAQLKGVSLGEHVLIPANMLRHGGDVFLDDLTVADLERALHRPVTVVEQDGFSLVDAIFCGRIQEGE</sequence>
<dbReference type="Proteomes" id="UP000515960">
    <property type="component" value="Chromosome"/>
</dbReference>
<feature type="domain" description="DUF512" evidence="1">
    <location>
        <begin position="217"/>
        <end position="419"/>
    </location>
</feature>
<dbReference type="InterPro" id="IPR007549">
    <property type="entry name" value="DUF512"/>
</dbReference>